<feature type="transmembrane region" description="Helical" evidence="1">
    <location>
        <begin position="251"/>
        <end position="268"/>
    </location>
</feature>
<name>A0A398CIR7_9BACL</name>
<feature type="transmembrane region" description="Helical" evidence="1">
    <location>
        <begin position="288"/>
        <end position="306"/>
    </location>
</feature>
<feature type="transmembrane region" description="Helical" evidence="1">
    <location>
        <begin position="6"/>
        <end position="29"/>
    </location>
</feature>
<dbReference type="PANTHER" id="PTHR35007:SF2">
    <property type="entry name" value="PILUS ASSEMBLE PROTEIN"/>
    <property type="match status" value="1"/>
</dbReference>
<comment type="caution">
    <text evidence="2">The sequence shown here is derived from an EMBL/GenBank/DDBJ whole genome shotgun (WGS) entry which is preliminary data.</text>
</comment>
<sequence>MAPLQGIFLLTALFFLLFVCFRIGIRAWLDRAALARRLHANRNKAIHRATVIPRTRFIRLHSHISDLLAAIGWSMRTDAFVTLSFCLGVTGATLGMLFFQSFRSSALLAAVLALFPYALLWMRLVSRQTAARLEFLPAVELFYQCYLVSGCRHVRTAVQRTVEERRLTSEVQTIFEQLYRNLSVQEDDEASLRRFVLSFGHEWADYFGNVLKVSLAEGNNVAHNLQELIADMRKAQLTDHQERHRLLEIRLANFSPILFLVLFLVINFRMNPESSYRYYVLDPAGRAMILNAVVLLFGSFLMGLYLSRRKM</sequence>
<protein>
    <recommendedName>
        <fullName evidence="4">Type II secretion system protein GspF domain-containing protein</fullName>
    </recommendedName>
</protein>
<feature type="transmembrane region" description="Helical" evidence="1">
    <location>
        <begin position="79"/>
        <end position="99"/>
    </location>
</feature>
<keyword evidence="1" id="KW-0812">Transmembrane</keyword>
<organism evidence="2 3">
    <name type="scientific">Cohnella faecalis</name>
    <dbReference type="NCBI Taxonomy" id="2315694"/>
    <lineage>
        <taxon>Bacteria</taxon>
        <taxon>Bacillati</taxon>
        <taxon>Bacillota</taxon>
        <taxon>Bacilli</taxon>
        <taxon>Bacillales</taxon>
        <taxon>Paenibacillaceae</taxon>
        <taxon>Cohnella</taxon>
    </lineage>
</organism>
<dbReference type="Proteomes" id="UP000266340">
    <property type="component" value="Unassembled WGS sequence"/>
</dbReference>
<dbReference type="EMBL" id="QXJM01000039">
    <property type="protein sequence ID" value="RIE03186.1"/>
    <property type="molecule type" value="Genomic_DNA"/>
</dbReference>
<keyword evidence="1" id="KW-1133">Transmembrane helix</keyword>
<keyword evidence="1" id="KW-0472">Membrane</keyword>
<proteinExistence type="predicted"/>
<gene>
    <name evidence="2" type="ORF">D3H35_18375</name>
</gene>
<accession>A0A398CIR7</accession>
<keyword evidence="3" id="KW-1185">Reference proteome</keyword>
<dbReference type="AlphaFoldDB" id="A0A398CIR7"/>
<dbReference type="PANTHER" id="PTHR35007">
    <property type="entry name" value="INTEGRAL MEMBRANE PROTEIN-RELATED"/>
    <property type="match status" value="1"/>
</dbReference>
<reference evidence="2 3" key="1">
    <citation type="submission" date="2018-09" db="EMBL/GenBank/DDBJ databases">
        <title>Cohnella cavernae sp. nov., isolated from a karst cave.</title>
        <authorList>
            <person name="Zhu H."/>
        </authorList>
    </citation>
    <scope>NUCLEOTIDE SEQUENCE [LARGE SCALE GENOMIC DNA]</scope>
    <source>
        <strain evidence="2 3">K2E09-144</strain>
    </source>
</reference>
<feature type="transmembrane region" description="Helical" evidence="1">
    <location>
        <begin position="105"/>
        <end position="125"/>
    </location>
</feature>
<evidence type="ECO:0000256" key="1">
    <source>
        <dbReference type="SAM" id="Phobius"/>
    </source>
</evidence>
<dbReference type="OrthoDB" id="2661539at2"/>
<evidence type="ECO:0008006" key="4">
    <source>
        <dbReference type="Google" id="ProtNLM"/>
    </source>
</evidence>
<evidence type="ECO:0000313" key="3">
    <source>
        <dbReference type="Proteomes" id="UP000266340"/>
    </source>
</evidence>
<evidence type="ECO:0000313" key="2">
    <source>
        <dbReference type="EMBL" id="RIE03186.1"/>
    </source>
</evidence>